<dbReference type="InterPro" id="IPR011009">
    <property type="entry name" value="Kinase-like_dom_sf"/>
</dbReference>
<protein>
    <recommendedName>
        <fullName evidence="1">Aminoglycoside phosphotransferase domain-containing protein</fullName>
    </recommendedName>
</protein>
<gene>
    <name evidence="2" type="ORF">FHS39_000862</name>
</gene>
<dbReference type="Gene3D" id="3.90.1200.10">
    <property type="match status" value="1"/>
</dbReference>
<reference evidence="2 3" key="1">
    <citation type="submission" date="2020-08" db="EMBL/GenBank/DDBJ databases">
        <title>Genomic Encyclopedia of Type Strains, Phase III (KMG-III): the genomes of soil and plant-associated and newly described type strains.</title>
        <authorList>
            <person name="Whitman W."/>
        </authorList>
    </citation>
    <scope>NUCLEOTIDE SEQUENCE [LARGE SCALE GENOMIC DNA]</scope>
    <source>
        <strain evidence="2 3">CECT 3266</strain>
    </source>
</reference>
<dbReference type="SUPFAM" id="SSF56112">
    <property type="entry name" value="Protein kinase-like (PK-like)"/>
    <property type="match status" value="1"/>
</dbReference>
<feature type="domain" description="Aminoglycoside phosphotransferase" evidence="1">
    <location>
        <begin position="115"/>
        <end position="219"/>
    </location>
</feature>
<keyword evidence="3" id="KW-1185">Reference proteome</keyword>
<evidence type="ECO:0000259" key="1">
    <source>
        <dbReference type="Pfam" id="PF01636"/>
    </source>
</evidence>
<evidence type="ECO:0000313" key="2">
    <source>
        <dbReference type="EMBL" id="MBB4891862.1"/>
    </source>
</evidence>
<evidence type="ECO:0000313" key="3">
    <source>
        <dbReference type="Proteomes" id="UP000556084"/>
    </source>
</evidence>
<name>A0A7W7LL76_9ACTN</name>
<dbReference type="RefSeq" id="WP_184346367.1">
    <property type="nucleotide sequence ID" value="NZ_JACHJH010000001.1"/>
</dbReference>
<proteinExistence type="predicted"/>
<organism evidence="2 3">
    <name type="scientific">Streptomyces olivoverticillatus</name>
    <dbReference type="NCBI Taxonomy" id="66427"/>
    <lineage>
        <taxon>Bacteria</taxon>
        <taxon>Bacillati</taxon>
        <taxon>Actinomycetota</taxon>
        <taxon>Actinomycetes</taxon>
        <taxon>Kitasatosporales</taxon>
        <taxon>Streptomycetaceae</taxon>
        <taxon>Streptomyces</taxon>
    </lineage>
</organism>
<dbReference type="InterPro" id="IPR002575">
    <property type="entry name" value="Aminoglycoside_PTrfase"/>
</dbReference>
<accession>A0A7W7LL76</accession>
<dbReference type="Pfam" id="PF01636">
    <property type="entry name" value="APH"/>
    <property type="match status" value="1"/>
</dbReference>
<dbReference type="Proteomes" id="UP000556084">
    <property type="component" value="Unassembled WGS sequence"/>
</dbReference>
<sequence length="259" mass="27799">MSARTAWPELPGAVRAAVEERTGAVIAAETLPDGLTCATALSLTTATGRTFVKGGPVHRAAQQWEVLVNPYVRAIGPRLLWQVVADGWDLLGFEYVDGRHADLSPGSPDLPLVAEALRTAHDRQPRPTPAVPPLVERWSALLAPGEAALLGGDSLLHTDTNPHNILIADRRAHLVDWAMPALGPAWADVAYTTVRLMEADCPTGRALAWAARFPCWRAADAQALRAFVAANCRHWDSRVGPVAARPSNARFTALLGLMP</sequence>
<comment type="caution">
    <text evidence="2">The sequence shown here is derived from an EMBL/GenBank/DDBJ whole genome shotgun (WGS) entry which is preliminary data.</text>
</comment>
<dbReference type="EMBL" id="JACHJH010000001">
    <property type="protein sequence ID" value="MBB4891862.1"/>
    <property type="molecule type" value="Genomic_DNA"/>
</dbReference>
<dbReference type="AlphaFoldDB" id="A0A7W7LL76"/>